<evidence type="ECO:0000256" key="2">
    <source>
        <dbReference type="ARBA" id="ARBA00005228"/>
    </source>
</evidence>
<dbReference type="GO" id="GO:0004252">
    <property type="term" value="F:serine-type endopeptidase activity"/>
    <property type="evidence" value="ECO:0007669"/>
    <property type="project" value="UniProtKB-UniRule"/>
</dbReference>
<evidence type="ECO:0000256" key="4">
    <source>
        <dbReference type="ARBA" id="ARBA00022801"/>
    </source>
</evidence>
<proteinExistence type="inferred from homology"/>
<evidence type="ECO:0000259" key="8">
    <source>
        <dbReference type="Pfam" id="PF02897"/>
    </source>
</evidence>
<dbReference type="VEuPathDB" id="ToxoDB:EPH_0074390"/>
<keyword evidence="10" id="KW-1185">Reference proteome</keyword>
<dbReference type="GO" id="GO:0006508">
    <property type="term" value="P:proteolysis"/>
    <property type="evidence" value="ECO:0007669"/>
    <property type="project" value="UniProtKB-KW"/>
</dbReference>
<dbReference type="PANTHER" id="PTHR42881:SF2">
    <property type="entry name" value="PROLYL ENDOPEPTIDASE"/>
    <property type="match status" value="1"/>
</dbReference>
<dbReference type="InterPro" id="IPR051167">
    <property type="entry name" value="Prolyl_oligopep/macrocyclase"/>
</dbReference>
<keyword evidence="5 6" id="KW-0720">Serine protease</keyword>
<evidence type="ECO:0000313" key="9">
    <source>
        <dbReference type="EMBL" id="CDI86768.1"/>
    </source>
</evidence>
<dbReference type="FunFam" id="3.40.50.1820:FF:000005">
    <property type="entry name" value="Prolyl endopeptidase"/>
    <property type="match status" value="1"/>
</dbReference>
<dbReference type="Pfam" id="PF00326">
    <property type="entry name" value="Peptidase_S9"/>
    <property type="match status" value="1"/>
</dbReference>
<evidence type="ECO:0000313" key="10">
    <source>
        <dbReference type="Proteomes" id="UP000018201"/>
    </source>
</evidence>
<protein>
    <recommendedName>
        <fullName evidence="6">Prolyl endopeptidase</fullName>
        <ecNumber evidence="6">3.4.21.-</ecNumber>
    </recommendedName>
</protein>
<accession>U6H5K2</accession>
<dbReference type="EC" id="3.4.21.-" evidence="6"/>
<dbReference type="InterPro" id="IPR023302">
    <property type="entry name" value="Pept_S9A_N"/>
</dbReference>
<name>U6H5K2_9EIME</name>
<evidence type="ECO:0000256" key="3">
    <source>
        <dbReference type="ARBA" id="ARBA00022670"/>
    </source>
</evidence>
<reference evidence="9" key="1">
    <citation type="submission" date="2013-10" db="EMBL/GenBank/DDBJ databases">
        <title>Genomic analysis of the causative agents of coccidiosis in chickens.</title>
        <authorList>
            <person name="Reid A.J."/>
            <person name="Blake D."/>
            <person name="Billington K."/>
            <person name="Browne H."/>
            <person name="Dunn M."/>
            <person name="Hung S."/>
            <person name="Kawahara F."/>
            <person name="Miranda-Saavedra D."/>
            <person name="Mourier T."/>
            <person name="Nagra H."/>
            <person name="Otto T.D."/>
            <person name="Rawlings N."/>
            <person name="Sanchez A."/>
            <person name="Sanders M."/>
            <person name="Subramaniam C."/>
            <person name="Tay Y."/>
            <person name="Dear P."/>
            <person name="Doerig C."/>
            <person name="Gruber A."/>
            <person name="Parkinson J."/>
            <person name="Shirley M."/>
            <person name="Wan K.L."/>
            <person name="Berriman M."/>
            <person name="Tomley F."/>
            <person name="Pain A."/>
        </authorList>
    </citation>
    <scope>NUCLEOTIDE SEQUENCE [LARGE SCALE GENOMIC DNA]</scope>
    <source>
        <strain evidence="9">Houghton</strain>
    </source>
</reference>
<dbReference type="InterPro" id="IPR029058">
    <property type="entry name" value="AB_hydrolase_fold"/>
</dbReference>
<dbReference type="SUPFAM" id="SSF50993">
    <property type="entry name" value="Peptidase/esterase 'gauge' domain"/>
    <property type="match status" value="1"/>
</dbReference>
<dbReference type="PANTHER" id="PTHR42881">
    <property type="entry name" value="PROLYL ENDOPEPTIDASE"/>
    <property type="match status" value="1"/>
</dbReference>
<feature type="domain" description="Peptidase S9A N-terminal" evidence="8">
    <location>
        <begin position="10"/>
        <end position="422"/>
    </location>
</feature>
<dbReference type="Pfam" id="PF02897">
    <property type="entry name" value="Peptidase_S9_N"/>
    <property type="match status" value="1"/>
</dbReference>
<feature type="domain" description="Peptidase S9 prolyl oligopeptidase catalytic" evidence="7">
    <location>
        <begin position="494"/>
        <end position="697"/>
    </location>
</feature>
<dbReference type="GO" id="GO:0070012">
    <property type="term" value="F:oligopeptidase activity"/>
    <property type="evidence" value="ECO:0007669"/>
    <property type="project" value="TreeGrafter"/>
</dbReference>
<dbReference type="PRINTS" id="PR00862">
    <property type="entry name" value="PROLIGOPTASE"/>
</dbReference>
<dbReference type="InterPro" id="IPR002470">
    <property type="entry name" value="Peptidase_S9A"/>
</dbReference>
<dbReference type="InterPro" id="IPR001375">
    <property type="entry name" value="Peptidase_S9_cat"/>
</dbReference>
<reference evidence="9" key="2">
    <citation type="submission" date="2013-10" db="EMBL/GenBank/DDBJ databases">
        <authorList>
            <person name="Aslett M."/>
        </authorList>
    </citation>
    <scope>NUCLEOTIDE SEQUENCE [LARGE SCALE GENOMIC DNA]</scope>
    <source>
        <strain evidence="9">Houghton</strain>
    </source>
</reference>
<sequence length="709" mass="78774">MAPKEALTYPHARRGPLVEDHFGTSVADPYRWLEDPESEETKAFVAAQNAVSEKYLDTPVRGQILNALKRFQDYPKFGTPFKEGSFWYSWRNSGLQNQSILHRHSDKKGEVTEVFLDPNRWTEDGTATVGSLKFTEDASLMAYARGDKGSDWRTIYIMDVSTGHLLEDRLHHAKFTSLQWVGSKRLLYNKYDVPEGVDANGLENTQNEFQKVYCHQVGSPQAQDVLVLEFPSEPTWMASVNVTDDEKFIVAQISRSCEPTNKLWIAALPDPDAPISAFGKLQWVKVADDFEAGFEYVANDGSLFYLTTNRDAPKNKIVKVDITHPDAPMIDVVPEADAVLEEALVIAGDRMVLQYTEDVKSKLYVHHLDGTRIKALEIPVGSVSAMSGKRKCDYFLFSITSFDTPQVIYDVDISGGTYEVSVVRRTTINELPLEDLEVTQEFYASKDGTKIPMFLMRQKGLKAGPHPMMLYGYGGFNISLTPYFSLAFAVSALYLGLGLAVPNIRGGGEYGINWYRAAIKEKKQVCAVIPSTQMLLERRLAIMGGSNGGLLVGACANQRPDLFKAVVAKVGVMDLLRFNKFTIGHAWVSDYGNPDKEEDFEHILKISPLHNINSEVVRSEKQPAILVTTADHDDRVSPFHSLKYIAQLQHAAGYSSPASTPLIAHIDTKAGHGGGKPLMKVLEEQALTYGFIASVLGLEWSGPEIAKSE</sequence>
<dbReference type="Gene3D" id="2.130.10.120">
    <property type="entry name" value="Prolyl oligopeptidase, N-terminal domain"/>
    <property type="match status" value="1"/>
</dbReference>
<dbReference type="Proteomes" id="UP000018201">
    <property type="component" value="Unassembled WGS sequence"/>
</dbReference>
<dbReference type="FunFam" id="2.130.10.120:FF:000001">
    <property type="entry name" value="Prolyl endopeptidase"/>
    <property type="match status" value="1"/>
</dbReference>
<dbReference type="EMBL" id="HG696002">
    <property type="protein sequence ID" value="CDI86768.1"/>
    <property type="molecule type" value="Genomic_DNA"/>
</dbReference>
<dbReference type="AlphaFoldDB" id="U6H5K2"/>
<dbReference type="GO" id="GO:0005829">
    <property type="term" value="C:cytosol"/>
    <property type="evidence" value="ECO:0007669"/>
    <property type="project" value="TreeGrafter"/>
</dbReference>
<comment type="catalytic activity">
    <reaction evidence="1">
        <text>Hydrolysis of Pro-|-Xaa &gt;&gt; Ala-|-Xaa in oligopeptides.</text>
        <dbReference type="EC" id="3.4.21.26"/>
    </reaction>
</comment>
<keyword evidence="3 6" id="KW-0645">Protease</keyword>
<evidence type="ECO:0000256" key="5">
    <source>
        <dbReference type="ARBA" id="ARBA00022825"/>
    </source>
</evidence>
<keyword evidence="4 6" id="KW-0378">Hydrolase</keyword>
<dbReference type="SUPFAM" id="SSF53474">
    <property type="entry name" value="alpha/beta-Hydrolases"/>
    <property type="match status" value="1"/>
</dbReference>
<evidence type="ECO:0000256" key="6">
    <source>
        <dbReference type="RuleBase" id="RU368024"/>
    </source>
</evidence>
<gene>
    <name evidence="9" type="ORF">EPH_0074390</name>
</gene>
<dbReference type="Gene3D" id="3.40.50.1820">
    <property type="entry name" value="alpha/beta hydrolase"/>
    <property type="match status" value="1"/>
</dbReference>
<organism evidence="9 10">
    <name type="scientific">Eimeria praecox</name>
    <dbReference type="NCBI Taxonomy" id="51316"/>
    <lineage>
        <taxon>Eukaryota</taxon>
        <taxon>Sar</taxon>
        <taxon>Alveolata</taxon>
        <taxon>Apicomplexa</taxon>
        <taxon>Conoidasida</taxon>
        <taxon>Coccidia</taxon>
        <taxon>Eucoccidiorida</taxon>
        <taxon>Eimeriorina</taxon>
        <taxon>Eimeriidae</taxon>
        <taxon>Eimeria</taxon>
    </lineage>
</organism>
<evidence type="ECO:0000259" key="7">
    <source>
        <dbReference type="Pfam" id="PF00326"/>
    </source>
</evidence>
<evidence type="ECO:0000256" key="1">
    <source>
        <dbReference type="ARBA" id="ARBA00001070"/>
    </source>
</evidence>
<dbReference type="OrthoDB" id="248387at2759"/>
<comment type="similarity">
    <text evidence="2 6">Belongs to the peptidase S9A family.</text>
</comment>